<protein>
    <submittedName>
        <fullName evidence="2">Uncharacterized protein</fullName>
    </submittedName>
</protein>
<feature type="transmembrane region" description="Helical" evidence="1">
    <location>
        <begin position="7"/>
        <end position="26"/>
    </location>
</feature>
<organism evidence="2 3">
    <name type="scientific">Sphingobacterium bambusae</name>
    <dbReference type="NCBI Taxonomy" id="662858"/>
    <lineage>
        <taxon>Bacteria</taxon>
        <taxon>Pseudomonadati</taxon>
        <taxon>Bacteroidota</taxon>
        <taxon>Sphingobacteriia</taxon>
        <taxon>Sphingobacteriales</taxon>
        <taxon>Sphingobacteriaceae</taxon>
        <taxon>Sphingobacterium</taxon>
    </lineage>
</organism>
<keyword evidence="1" id="KW-1133">Transmembrane helix</keyword>
<keyword evidence="3" id="KW-1185">Reference proteome</keyword>
<dbReference type="Proteomes" id="UP001597525">
    <property type="component" value="Unassembled WGS sequence"/>
</dbReference>
<gene>
    <name evidence="2" type="ORF">ACFS7Y_17905</name>
</gene>
<evidence type="ECO:0000313" key="2">
    <source>
        <dbReference type="EMBL" id="MFD2969274.1"/>
    </source>
</evidence>
<proteinExistence type="predicted"/>
<evidence type="ECO:0000313" key="3">
    <source>
        <dbReference type="Proteomes" id="UP001597525"/>
    </source>
</evidence>
<name>A0ABW6BL70_9SPHI</name>
<dbReference type="EMBL" id="JBHUPB010000012">
    <property type="protein sequence ID" value="MFD2969274.1"/>
    <property type="molecule type" value="Genomic_DNA"/>
</dbReference>
<keyword evidence="1" id="KW-0812">Transmembrane</keyword>
<dbReference type="RefSeq" id="WP_320186487.1">
    <property type="nucleotide sequence ID" value="NZ_CP138332.1"/>
</dbReference>
<keyword evidence="1" id="KW-0472">Membrane</keyword>
<comment type="caution">
    <text evidence="2">The sequence shown here is derived from an EMBL/GenBank/DDBJ whole genome shotgun (WGS) entry which is preliminary data.</text>
</comment>
<accession>A0ABW6BL70</accession>
<reference evidence="3" key="1">
    <citation type="journal article" date="2019" name="Int. J. Syst. Evol. Microbiol.">
        <title>The Global Catalogue of Microorganisms (GCM) 10K type strain sequencing project: providing services to taxonomists for standard genome sequencing and annotation.</title>
        <authorList>
            <consortium name="The Broad Institute Genomics Platform"/>
            <consortium name="The Broad Institute Genome Sequencing Center for Infectious Disease"/>
            <person name="Wu L."/>
            <person name="Ma J."/>
        </authorList>
    </citation>
    <scope>NUCLEOTIDE SEQUENCE [LARGE SCALE GENOMIC DNA]</scope>
    <source>
        <strain evidence="3">KCTC 22814</strain>
    </source>
</reference>
<sequence length="167" mass="20063">MKRLYRFINILFLLSIILYLWDVFYIDHPVNNISFSNKLGDNEHIDFGSYGLIYQHYQLDTFENRYNLKKELMGCLLDTTIIFKQEGLLTIRFLVNKAGEADRFRPTFIDAKYRELNRTEDEQAIHRVIACLKSKKHWQKGTVQGKPRKYHTYMNIRIENGRINDFF</sequence>
<evidence type="ECO:0000256" key="1">
    <source>
        <dbReference type="SAM" id="Phobius"/>
    </source>
</evidence>